<organism evidence="3 4">
    <name type="scientific">Ruegeria halocynthiae</name>
    <dbReference type="NCBI Taxonomy" id="985054"/>
    <lineage>
        <taxon>Bacteria</taxon>
        <taxon>Pseudomonadati</taxon>
        <taxon>Pseudomonadota</taxon>
        <taxon>Alphaproteobacteria</taxon>
        <taxon>Rhodobacterales</taxon>
        <taxon>Roseobacteraceae</taxon>
        <taxon>Ruegeria</taxon>
    </lineage>
</organism>
<evidence type="ECO:0000256" key="2">
    <source>
        <dbReference type="SAM" id="Phobius"/>
    </source>
</evidence>
<name>A0A1H3CYA5_9RHOB</name>
<feature type="transmembrane region" description="Helical" evidence="2">
    <location>
        <begin position="32"/>
        <end position="51"/>
    </location>
</feature>
<sequence length="209" mass="23390">MIETSPSDRMPESDKGQQPARRLTKGESRVKVIISILATCLALAGCAMAPVTGSDDVDQLAQAIQQLDPEVDPAEARRAAEISYAYSSQLKQEWNVTDPALIHNAKIINGFREKGLCNDWAQAMTTRLKQENFRTLDLHWITSPPTAFRIIHHSALISAKGDSMSDGIILDPWRNSGVLHWAPLREDTKYNWRPRLEVREDLISGANPY</sequence>
<evidence type="ECO:0000313" key="4">
    <source>
        <dbReference type="Proteomes" id="UP000183400"/>
    </source>
</evidence>
<protein>
    <recommendedName>
        <fullName evidence="5">Transglutaminase-like cysteine proteinase BTLCP</fullName>
    </recommendedName>
</protein>
<evidence type="ECO:0008006" key="5">
    <source>
        <dbReference type="Google" id="ProtNLM"/>
    </source>
</evidence>
<dbReference type="EMBL" id="FNNP01000007">
    <property type="protein sequence ID" value="SDX59020.1"/>
    <property type="molecule type" value="Genomic_DNA"/>
</dbReference>
<dbReference type="Proteomes" id="UP000183400">
    <property type="component" value="Unassembled WGS sequence"/>
</dbReference>
<keyword evidence="4" id="KW-1185">Reference proteome</keyword>
<accession>A0A1H3CYA5</accession>
<keyword evidence="2" id="KW-1133">Transmembrane helix</keyword>
<reference evidence="4" key="1">
    <citation type="submission" date="2016-10" db="EMBL/GenBank/DDBJ databases">
        <authorList>
            <person name="Varghese N."/>
            <person name="Submissions S."/>
        </authorList>
    </citation>
    <scope>NUCLEOTIDE SEQUENCE [LARGE SCALE GENOMIC DNA]</scope>
    <source>
        <strain evidence="4">DSM 27839</strain>
    </source>
</reference>
<evidence type="ECO:0000313" key="3">
    <source>
        <dbReference type="EMBL" id="SDX59020.1"/>
    </source>
</evidence>
<evidence type="ECO:0000256" key="1">
    <source>
        <dbReference type="SAM" id="MobiDB-lite"/>
    </source>
</evidence>
<dbReference type="STRING" id="985054.SAMN05444358_107174"/>
<keyword evidence="2" id="KW-0812">Transmembrane</keyword>
<gene>
    <name evidence="3" type="ORF">SAMN05444358_107174</name>
</gene>
<keyword evidence="2" id="KW-0472">Membrane</keyword>
<dbReference type="AlphaFoldDB" id="A0A1H3CYA5"/>
<proteinExistence type="predicted"/>
<feature type="region of interest" description="Disordered" evidence="1">
    <location>
        <begin position="1"/>
        <end position="24"/>
    </location>
</feature>